<gene>
    <name evidence="2" type="ORF">DZC73_06610</name>
</gene>
<dbReference type="AlphaFoldDB" id="A0A3N7HXM7"/>
<dbReference type="OrthoDB" id="8913715at2"/>
<dbReference type="Proteomes" id="UP000267464">
    <property type="component" value="Unassembled WGS sequence"/>
</dbReference>
<evidence type="ECO:0000313" key="2">
    <source>
        <dbReference type="EMBL" id="RQP26663.1"/>
    </source>
</evidence>
<name>A0A3N7HXM7_9BURK</name>
<dbReference type="EMBL" id="QUSW01000001">
    <property type="protein sequence ID" value="RQP26663.1"/>
    <property type="molecule type" value="Genomic_DNA"/>
</dbReference>
<dbReference type="RefSeq" id="WP_124539355.1">
    <property type="nucleotide sequence ID" value="NZ_QUSW01000001.1"/>
</dbReference>
<evidence type="ECO:0000256" key="1">
    <source>
        <dbReference type="SAM" id="MobiDB-lite"/>
    </source>
</evidence>
<feature type="region of interest" description="Disordered" evidence="1">
    <location>
        <begin position="159"/>
        <end position="183"/>
    </location>
</feature>
<sequence>MSSRQAALLVHSLAAPDREWVLSRLDGAEQERLRGLLSELGELGIPQDRRLVESALAQPTPRVAAIATMPVDDDGLVRHAGAQAIAGVLHREPTAFVRKLIACGDWPWLEDVASRLGIPSGSIAEGSAASPAFRRAAIGLLASRLREAGVAAQVPTRQLNTTTDPASPRPWMKRMQSMWRKPQ</sequence>
<organism evidence="2 3">
    <name type="scientific">Piscinibacter terrae</name>
    <dbReference type="NCBI Taxonomy" id="2496871"/>
    <lineage>
        <taxon>Bacteria</taxon>
        <taxon>Pseudomonadati</taxon>
        <taxon>Pseudomonadota</taxon>
        <taxon>Betaproteobacteria</taxon>
        <taxon>Burkholderiales</taxon>
        <taxon>Sphaerotilaceae</taxon>
        <taxon>Piscinibacter</taxon>
    </lineage>
</organism>
<accession>A0A3N7HXM7</accession>
<evidence type="ECO:0000313" key="3">
    <source>
        <dbReference type="Proteomes" id="UP000267464"/>
    </source>
</evidence>
<keyword evidence="3" id="KW-1185">Reference proteome</keyword>
<proteinExistence type="predicted"/>
<comment type="caution">
    <text evidence="2">The sequence shown here is derived from an EMBL/GenBank/DDBJ whole genome shotgun (WGS) entry which is preliminary data.</text>
</comment>
<protein>
    <submittedName>
        <fullName evidence="2">Uncharacterized protein</fullName>
    </submittedName>
</protein>
<reference evidence="2 3" key="1">
    <citation type="submission" date="2018-08" db="EMBL/GenBank/DDBJ databases">
        <authorList>
            <person name="Khan S.A."/>
            <person name="Jeon C.O."/>
            <person name="Chun B.H."/>
            <person name="Jeong S.E."/>
        </authorList>
    </citation>
    <scope>NUCLEOTIDE SEQUENCE [LARGE SCALE GENOMIC DNA]</scope>
    <source>
        <strain evidence="2 3">S-16</strain>
    </source>
</reference>
<reference evidence="2 3" key="2">
    <citation type="submission" date="2018-12" db="EMBL/GenBank/DDBJ databases">
        <title>Rhizobacter gummiphilus sp. nov., a rubber-degrading bacterium isolated from the soil of a botanical garden in Japan.</title>
        <authorList>
            <person name="Shunsuke S.S."/>
        </authorList>
    </citation>
    <scope>NUCLEOTIDE SEQUENCE [LARGE SCALE GENOMIC DNA]</scope>
    <source>
        <strain evidence="2 3">S-16</strain>
    </source>
</reference>